<dbReference type="CDD" id="cd00907">
    <property type="entry name" value="Bacterioferritin"/>
    <property type="match status" value="1"/>
</dbReference>
<sequence length="158" mass="18503">MQGDRKILQELNRILTRKLTAINQYFLHARMYKNWGFSELNSKIYKASIEEMKHADELIERILFLGGLPNLQELGKLYIGEEPHEMLQLDHQVQLADVLAIREAIAVCEQGQDYVSRDELTEILEHQEEHLDWLETQLDLIERLGLPKYLQSKLSSES</sequence>
<dbReference type="FunFam" id="1.20.1260.10:FF:000005">
    <property type="entry name" value="Bacterioferritin"/>
    <property type="match status" value="1"/>
</dbReference>
<dbReference type="PIRSF" id="PIRSF002560">
    <property type="entry name" value="Bacterioferritin"/>
    <property type="match status" value="1"/>
</dbReference>
<evidence type="ECO:0000256" key="3">
    <source>
        <dbReference type="ARBA" id="ARBA00022434"/>
    </source>
</evidence>
<organism evidence="13 14">
    <name type="scientific">Pseudidiomarina indica</name>
    <dbReference type="NCBI Taxonomy" id="1159017"/>
    <lineage>
        <taxon>Bacteria</taxon>
        <taxon>Pseudomonadati</taxon>
        <taxon>Pseudomonadota</taxon>
        <taxon>Gammaproteobacteria</taxon>
        <taxon>Alteromonadales</taxon>
        <taxon>Idiomarinaceae</taxon>
        <taxon>Pseudidiomarina</taxon>
    </lineage>
</organism>
<dbReference type="PANTHER" id="PTHR30295">
    <property type="entry name" value="BACTERIOFERRITIN"/>
    <property type="match status" value="1"/>
</dbReference>
<reference evidence="14" key="1">
    <citation type="submission" date="2016-10" db="EMBL/GenBank/DDBJ databases">
        <authorList>
            <person name="Varghese N."/>
            <person name="Submissions S."/>
        </authorList>
    </citation>
    <scope>NUCLEOTIDE SEQUENCE [LARGE SCALE GENOMIC DNA]</scope>
    <source>
        <strain evidence="14">CGMCC 1.10824</strain>
    </source>
</reference>
<dbReference type="GO" id="GO:0004322">
    <property type="term" value="F:ferroxidase activity"/>
    <property type="evidence" value="ECO:0007669"/>
    <property type="project" value="UniProtKB-EC"/>
</dbReference>
<comment type="cofactor">
    <cofactor evidence="1">
        <name>heme b</name>
        <dbReference type="ChEBI" id="CHEBI:60344"/>
    </cofactor>
</comment>
<dbReference type="STRING" id="1159017.SAMN02927930_00860"/>
<evidence type="ECO:0000256" key="10">
    <source>
        <dbReference type="RuleBase" id="RU000623"/>
    </source>
</evidence>
<evidence type="ECO:0000313" key="14">
    <source>
        <dbReference type="Proteomes" id="UP000199626"/>
    </source>
</evidence>
<evidence type="ECO:0000256" key="7">
    <source>
        <dbReference type="ARBA" id="ARBA00036243"/>
    </source>
</evidence>
<evidence type="ECO:0000256" key="6">
    <source>
        <dbReference type="ARBA" id="ARBA00023004"/>
    </source>
</evidence>
<evidence type="ECO:0000256" key="8">
    <source>
        <dbReference type="PIRNR" id="PIRNR002560"/>
    </source>
</evidence>
<evidence type="ECO:0000256" key="11">
    <source>
        <dbReference type="SAM" id="Coils"/>
    </source>
</evidence>
<evidence type="ECO:0000256" key="1">
    <source>
        <dbReference type="ARBA" id="ARBA00001970"/>
    </source>
</evidence>
<dbReference type="RefSeq" id="WP_092592087.1">
    <property type="nucleotide sequence ID" value="NZ_FMXN01000003.1"/>
</dbReference>
<dbReference type="PROSITE" id="PS50905">
    <property type="entry name" value="FERRITIN_LIKE"/>
    <property type="match status" value="1"/>
</dbReference>
<dbReference type="GO" id="GO:0006879">
    <property type="term" value="P:intracellular iron ion homeostasis"/>
    <property type="evidence" value="ECO:0007669"/>
    <property type="project" value="UniProtKB-KW"/>
</dbReference>
<dbReference type="NCBIfam" id="TIGR00754">
    <property type="entry name" value="bfr"/>
    <property type="match status" value="1"/>
</dbReference>
<dbReference type="SUPFAM" id="SSF47240">
    <property type="entry name" value="Ferritin-like"/>
    <property type="match status" value="1"/>
</dbReference>
<dbReference type="InterPro" id="IPR009078">
    <property type="entry name" value="Ferritin-like_SF"/>
</dbReference>
<accession>A0A1G6BKR6</accession>
<dbReference type="GO" id="GO:0140315">
    <property type="term" value="F:iron ion sequestering activity"/>
    <property type="evidence" value="ECO:0007669"/>
    <property type="project" value="UniProtKB-ARBA"/>
</dbReference>
<evidence type="ECO:0000256" key="2">
    <source>
        <dbReference type="ARBA" id="ARBA00008093"/>
    </source>
</evidence>
<keyword evidence="3 8" id="KW-0409">Iron storage</keyword>
<name>A0A1G6BKR6_9GAMM</name>
<dbReference type="Gene3D" id="1.20.1260.10">
    <property type="match status" value="1"/>
</dbReference>
<keyword evidence="14" id="KW-1185">Reference proteome</keyword>
<protein>
    <recommendedName>
        <fullName evidence="8 10">Bacterioferritin</fullName>
        <ecNumber evidence="8">1.16.3.1</ecNumber>
    </recommendedName>
</protein>
<comment type="catalytic activity">
    <reaction evidence="8">
        <text>4 Fe(2+) + O2 + 4 H(+) = 4 Fe(3+) + 2 H2O</text>
        <dbReference type="Rhea" id="RHEA:11148"/>
        <dbReference type="ChEBI" id="CHEBI:15377"/>
        <dbReference type="ChEBI" id="CHEBI:15378"/>
        <dbReference type="ChEBI" id="CHEBI:15379"/>
        <dbReference type="ChEBI" id="CHEBI:29033"/>
        <dbReference type="ChEBI" id="CHEBI:29034"/>
        <dbReference type="EC" id="1.16.3.1"/>
    </reaction>
</comment>
<dbReference type="PANTHER" id="PTHR30295:SF0">
    <property type="entry name" value="BACTERIOFERRITIN"/>
    <property type="match status" value="1"/>
</dbReference>
<feature type="domain" description="Ferritin-like diiron" evidence="12">
    <location>
        <begin position="1"/>
        <end position="145"/>
    </location>
</feature>
<dbReference type="AlphaFoldDB" id="A0A1G6BKR6"/>
<feature type="binding site" evidence="9">
    <location>
        <position position="54"/>
    </location>
    <ligand>
        <name>Fe cation</name>
        <dbReference type="ChEBI" id="CHEBI:24875"/>
        <label>1</label>
    </ligand>
</feature>
<comment type="function">
    <text evidence="8">Iron-storage protein, whose ferroxidase center binds Fe(2+), oxidizes it using dioxygen to Fe(3+), and participates in the subsequent Fe(3+) oxide mineral core formation within the central cavity of the BFR protein shell.</text>
</comment>
<dbReference type="GO" id="GO:0006826">
    <property type="term" value="P:iron ion transport"/>
    <property type="evidence" value="ECO:0007669"/>
    <property type="project" value="InterPro"/>
</dbReference>
<dbReference type="EMBL" id="FMXN01000003">
    <property type="protein sequence ID" value="SDB21167.1"/>
    <property type="molecule type" value="Genomic_DNA"/>
</dbReference>
<keyword evidence="11" id="KW-0175">Coiled coil</keyword>
<feature type="coiled-coil region" evidence="11">
    <location>
        <begin position="117"/>
        <end position="144"/>
    </location>
</feature>
<evidence type="ECO:0000256" key="5">
    <source>
        <dbReference type="ARBA" id="ARBA00022723"/>
    </source>
</evidence>
<keyword evidence="4 10" id="KW-0349">Heme</keyword>
<feature type="binding site" evidence="9">
    <location>
        <position position="130"/>
    </location>
    <ligand>
        <name>Fe cation</name>
        <dbReference type="ChEBI" id="CHEBI:24875"/>
        <label>2</label>
    </ligand>
</feature>
<dbReference type="GO" id="GO:0008199">
    <property type="term" value="F:ferric iron binding"/>
    <property type="evidence" value="ECO:0007669"/>
    <property type="project" value="InterPro"/>
</dbReference>
<evidence type="ECO:0000313" key="13">
    <source>
        <dbReference type="EMBL" id="SDB21167.1"/>
    </source>
</evidence>
<dbReference type="EC" id="1.16.3.1" evidence="8"/>
<keyword evidence="6 8" id="KW-0408">Iron</keyword>
<dbReference type="PROSITE" id="PS00549">
    <property type="entry name" value="BACTERIOFERRITIN"/>
    <property type="match status" value="1"/>
</dbReference>
<dbReference type="Pfam" id="PF00210">
    <property type="entry name" value="Ferritin"/>
    <property type="match status" value="1"/>
</dbReference>
<dbReference type="InterPro" id="IPR008331">
    <property type="entry name" value="Ferritin_DPS_dom"/>
</dbReference>
<feature type="binding site" evidence="9">
    <location>
        <position position="51"/>
    </location>
    <ligand>
        <name>Fe cation</name>
        <dbReference type="ChEBI" id="CHEBI:24875"/>
        <label>2</label>
    </ligand>
</feature>
<dbReference type="InterPro" id="IPR012347">
    <property type="entry name" value="Ferritin-like"/>
</dbReference>
<feature type="binding site" evidence="9">
    <location>
        <position position="51"/>
    </location>
    <ligand>
        <name>Fe cation</name>
        <dbReference type="ChEBI" id="CHEBI:24875"/>
        <label>1</label>
    </ligand>
</feature>
<keyword evidence="5 8" id="KW-0479">Metal-binding</keyword>
<gene>
    <name evidence="13" type="ORF">SAMN02927930_00860</name>
</gene>
<dbReference type="InterPro" id="IPR009040">
    <property type="entry name" value="Ferritin-like_diiron"/>
</dbReference>
<dbReference type="GO" id="GO:0020037">
    <property type="term" value="F:heme binding"/>
    <property type="evidence" value="ECO:0007669"/>
    <property type="project" value="TreeGrafter"/>
</dbReference>
<dbReference type="OrthoDB" id="9800505at2"/>
<evidence type="ECO:0000256" key="9">
    <source>
        <dbReference type="PIRSR" id="PIRSR002560-1"/>
    </source>
</evidence>
<feature type="binding site" description="axial binding residue" evidence="9">
    <location>
        <position position="52"/>
    </location>
    <ligand>
        <name>heme b</name>
        <dbReference type="ChEBI" id="CHEBI:60344"/>
        <note>ligand shared between dimeric partners</note>
    </ligand>
    <ligandPart>
        <name>Fe</name>
        <dbReference type="ChEBI" id="CHEBI:18248"/>
    </ligandPart>
</feature>
<evidence type="ECO:0000259" key="12">
    <source>
        <dbReference type="PROSITE" id="PS50905"/>
    </source>
</evidence>
<dbReference type="Proteomes" id="UP000199626">
    <property type="component" value="Unassembled WGS sequence"/>
</dbReference>
<dbReference type="InterPro" id="IPR002024">
    <property type="entry name" value="Bacterioferritin"/>
</dbReference>
<evidence type="ECO:0000256" key="4">
    <source>
        <dbReference type="ARBA" id="ARBA00022617"/>
    </source>
</evidence>
<dbReference type="GO" id="GO:0005829">
    <property type="term" value="C:cytosol"/>
    <property type="evidence" value="ECO:0007669"/>
    <property type="project" value="TreeGrafter"/>
</dbReference>
<dbReference type="PRINTS" id="PR00601">
    <property type="entry name" value="BACFERRITIN"/>
</dbReference>
<comment type="similarity">
    <text evidence="2 8 10">Belongs to the bacterioferritin family.</text>
</comment>
<proteinExistence type="inferred from homology"/>
<feature type="binding site" evidence="9">
    <location>
        <position position="50"/>
    </location>
    <ligand>
        <name>Fe cation</name>
        <dbReference type="ChEBI" id="CHEBI:24875"/>
        <label>3</label>
    </ligand>
</feature>
<comment type="catalytic activity">
    <reaction evidence="7">
        <text>Fe(2+)(in) = Fe(2+)(out)</text>
        <dbReference type="Rhea" id="RHEA:28486"/>
        <dbReference type="ChEBI" id="CHEBI:29033"/>
    </reaction>
</comment>